<sequence>MNGFVIGQRVFFWTGRGSQGHGTIRATKGDRFLIDPEPDAVKGSDHRILSSGREVWGPRDQGVRGYQLNTPPRPWLENS</sequence>
<protein>
    <submittedName>
        <fullName evidence="2">Uncharacterized protein</fullName>
    </submittedName>
</protein>
<proteinExistence type="predicted"/>
<dbReference type="Proteomes" id="UP000282971">
    <property type="component" value="Unassembled WGS sequence"/>
</dbReference>
<accession>A0A437M6E7</accession>
<comment type="caution">
    <text evidence="2">The sequence shown here is derived from an EMBL/GenBank/DDBJ whole genome shotgun (WGS) entry which is preliminary data.</text>
</comment>
<dbReference type="AlphaFoldDB" id="A0A437M6E7"/>
<feature type="region of interest" description="Disordered" evidence="1">
    <location>
        <begin position="60"/>
        <end position="79"/>
    </location>
</feature>
<evidence type="ECO:0000256" key="1">
    <source>
        <dbReference type="SAM" id="MobiDB-lite"/>
    </source>
</evidence>
<gene>
    <name evidence="2" type="ORF">EOD43_04310</name>
</gene>
<evidence type="ECO:0000313" key="2">
    <source>
        <dbReference type="EMBL" id="RVT93126.1"/>
    </source>
</evidence>
<keyword evidence="3" id="KW-1185">Reference proteome</keyword>
<organism evidence="2 3">
    <name type="scientific">Sphingomonas crocodyli</name>
    <dbReference type="NCBI Taxonomy" id="1979270"/>
    <lineage>
        <taxon>Bacteria</taxon>
        <taxon>Pseudomonadati</taxon>
        <taxon>Pseudomonadota</taxon>
        <taxon>Alphaproteobacteria</taxon>
        <taxon>Sphingomonadales</taxon>
        <taxon>Sphingomonadaceae</taxon>
        <taxon>Sphingomonas</taxon>
    </lineage>
</organism>
<dbReference type="RefSeq" id="WP_127741424.1">
    <property type="nucleotide sequence ID" value="NZ_SACN01000001.1"/>
</dbReference>
<dbReference type="EMBL" id="SACN01000001">
    <property type="protein sequence ID" value="RVT93126.1"/>
    <property type="molecule type" value="Genomic_DNA"/>
</dbReference>
<name>A0A437M6E7_9SPHN</name>
<evidence type="ECO:0000313" key="3">
    <source>
        <dbReference type="Proteomes" id="UP000282971"/>
    </source>
</evidence>
<reference evidence="2 3" key="1">
    <citation type="submission" date="2019-01" db="EMBL/GenBank/DDBJ databases">
        <authorList>
            <person name="Chen W.-M."/>
        </authorList>
    </citation>
    <scope>NUCLEOTIDE SEQUENCE [LARGE SCALE GENOMIC DNA]</scope>
    <source>
        <strain evidence="2 3">CCP-7</strain>
    </source>
</reference>